<sequence>MGIPLTCQGEVQAPRKGASLYVELWVTDEFGNRARFKLKRRCPLWVLFEAYCSRRKLTGDMKFLFAGREVSPLDTPEVLNMSDVDSLIALPQHCLVV</sequence>
<dbReference type="AlphaFoldDB" id="A0A9C7URW6"/>
<reference evidence="1" key="1">
    <citation type="journal article" date="2022" name="Proc. Natl. Acad. Sci. U.S.A.">
        <title>Life cycle and functional genomics of the unicellular red alga Galdieria for elucidating algal and plant evolution and industrial use.</title>
        <authorList>
            <person name="Hirooka S."/>
            <person name="Itabashi T."/>
            <person name="Ichinose T.M."/>
            <person name="Onuma R."/>
            <person name="Fujiwara T."/>
            <person name="Yamashita S."/>
            <person name="Jong L.W."/>
            <person name="Tomita R."/>
            <person name="Iwane A.H."/>
            <person name="Miyagishima S.Y."/>
        </authorList>
    </citation>
    <scope>NUCLEOTIDE SEQUENCE</scope>
    <source>
        <strain evidence="1">NBRC 102759</strain>
    </source>
</reference>
<evidence type="ECO:0008006" key="3">
    <source>
        <dbReference type="Google" id="ProtNLM"/>
    </source>
</evidence>
<name>A0A9C7URW6_9RHOD</name>
<accession>A0A9C7URW6</accession>
<dbReference type="PANTHER" id="PTHR10562">
    <property type="entry name" value="SMALL UBIQUITIN-RELATED MODIFIER"/>
    <property type="match status" value="1"/>
</dbReference>
<reference evidence="1" key="2">
    <citation type="submission" date="2022-01" db="EMBL/GenBank/DDBJ databases">
        <authorList>
            <person name="Hirooka S."/>
            <person name="Miyagishima S.Y."/>
        </authorList>
    </citation>
    <scope>NUCLEOTIDE SEQUENCE</scope>
    <source>
        <strain evidence="1">NBRC 102759</strain>
    </source>
</reference>
<organism evidence="1 2">
    <name type="scientific">Galdieria partita</name>
    <dbReference type="NCBI Taxonomy" id="83374"/>
    <lineage>
        <taxon>Eukaryota</taxon>
        <taxon>Rhodophyta</taxon>
        <taxon>Bangiophyceae</taxon>
        <taxon>Galdieriales</taxon>
        <taxon>Galdieriaceae</taxon>
        <taxon>Galdieria</taxon>
    </lineage>
</organism>
<dbReference type="EMBL" id="BQMJ01000037">
    <property type="protein sequence ID" value="GJQ12832.1"/>
    <property type="molecule type" value="Genomic_DNA"/>
</dbReference>
<dbReference type="InterPro" id="IPR029071">
    <property type="entry name" value="Ubiquitin-like_domsf"/>
</dbReference>
<dbReference type="SUPFAM" id="SSF54236">
    <property type="entry name" value="Ubiquitin-like"/>
    <property type="match status" value="1"/>
</dbReference>
<dbReference type="OrthoDB" id="442921at2759"/>
<dbReference type="Proteomes" id="UP001061958">
    <property type="component" value="Unassembled WGS sequence"/>
</dbReference>
<comment type="caution">
    <text evidence="1">The sequence shown here is derived from an EMBL/GenBank/DDBJ whole genome shotgun (WGS) entry which is preliminary data.</text>
</comment>
<keyword evidence="2" id="KW-1185">Reference proteome</keyword>
<protein>
    <recommendedName>
        <fullName evidence="3">Ubiquitin-like domain-containing protein</fullName>
    </recommendedName>
</protein>
<evidence type="ECO:0000313" key="2">
    <source>
        <dbReference type="Proteomes" id="UP001061958"/>
    </source>
</evidence>
<evidence type="ECO:0000313" key="1">
    <source>
        <dbReference type="EMBL" id="GJQ12832.1"/>
    </source>
</evidence>
<proteinExistence type="predicted"/>
<gene>
    <name evidence="1" type="ORF">GpartN1_g4623.t1</name>
</gene>
<dbReference type="Gene3D" id="3.10.20.90">
    <property type="entry name" value="Phosphatidylinositol 3-kinase Catalytic Subunit, Chain A, domain 1"/>
    <property type="match status" value="1"/>
</dbReference>